<name>A0A1H4YLL1_9BRAD</name>
<dbReference type="OrthoDB" id="7473921at2"/>
<evidence type="ECO:0000313" key="3">
    <source>
        <dbReference type="Proteomes" id="UP000198992"/>
    </source>
</evidence>
<evidence type="ECO:0000313" key="2">
    <source>
        <dbReference type="EMBL" id="SED17961.1"/>
    </source>
</evidence>
<feature type="transmembrane region" description="Helical" evidence="1">
    <location>
        <begin position="49"/>
        <end position="69"/>
    </location>
</feature>
<dbReference type="RefSeq" id="WP_092118062.1">
    <property type="nucleotide sequence ID" value="NZ_FNTH01000001.1"/>
</dbReference>
<keyword evidence="1" id="KW-0472">Membrane</keyword>
<dbReference type="Proteomes" id="UP000198992">
    <property type="component" value="Unassembled WGS sequence"/>
</dbReference>
<dbReference type="AlphaFoldDB" id="A0A1H4YLL1"/>
<gene>
    <name evidence="2" type="ORF">SAMN05444164_3974</name>
</gene>
<feature type="transmembrane region" description="Helical" evidence="1">
    <location>
        <begin position="6"/>
        <end position="28"/>
    </location>
</feature>
<sequence>MQTGLYAFAVAAAFLGAAIYIGFVEHPARLKLGAPAMVREWAMSDHRGTILLTTLSLVSAALALVQYRIGGDVRWIIGGLTILTSWPYEYYVLVPVSIWLWAIPPEKGSAPARKLMRDWGLLAWGYTLIGLATCGAFAWALKQLP</sequence>
<evidence type="ECO:0000256" key="1">
    <source>
        <dbReference type="SAM" id="Phobius"/>
    </source>
</evidence>
<accession>A0A1H4YLL1</accession>
<organism evidence="2 3">
    <name type="scientific">Bradyrhizobium erythrophlei</name>
    <dbReference type="NCBI Taxonomy" id="1437360"/>
    <lineage>
        <taxon>Bacteria</taxon>
        <taxon>Pseudomonadati</taxon>
        <taxon>Pseudomonadota</taxon>
        <taxon>Alphaproteobacteria</taxon>
        <taxon>Hyphomicrobiales</taxon>
        <taxon>Nitrobacteraceae</taxon>
        <taxon>Bradyrhizobium</taxon>
    </lineage>
</organism>
<keyword evidence="1" id="KW-1133">Transmembrane helix</keyword>
<evidence type="ECO:0008006" key="4">
    <source>
        <dbReference type="Google" id="ProtNLM"/>
    </source>
</evidence>
<proteinExistence type="predicted"/>
<reference evidence="2 3" key="1">
    <citation type="submission" date="2016-10" db="EMBL/GenBank/DDBJ databases">
        <authorList>
            <person name="de Groot N.N."/>
        </authorList>
    </citation>
    <scope>NUCLEOTIDE SEQUENCE [LARGE SCALE GENOMIC DNA]</scope>
    <source>
        <strain evidence="2 3">MT12</strain>
    </source>
</reference>
<protein>
    <recommendedName>
        <fullName evidence="4">DUF1772 domain-containing protein</fullName>
    </recommendedName>
</protein>
<keyword evidence="1" id="KW-0812">Transmembrane</keyword>
<dbReference type="EMBL" id="FNTH01000001">
    <property type="protein sequence ID" value="SED17961.1"/>
    <property type="molecule type" value="Genomic_DNA"/>
</dbReference>
<feature type="transmembrane region" description="Helical" evidence="1">
    <location>
        <begin position="121"/>
        <end position="141"/>
    </location>
</feature>
<feature type="transmembrane region" description="Helical" evidence="1">
    <location>
        <begin position="75"/>
        <end position="101"/>
    </location>
</feature>